<protein>
    <submittedName>
        <fullName evidence="1">Uncharacterized protein</fullName>
    </submittedName>
</protein>
<name>A0A7U7G7T5_9GAMM</name>
<reference evidence="1 2" key="1">
    <citation type="journal article" date="2014" name="ISME J.">
        <title>Candidatus Competibacter-lineage genomes retrieved from metagenomes reveal functional metabolic diversity.</title>
        <authorList>
            <person name="McIlroy S.J."/>
            <person name="Albertsen M."/>
            <person name="Andresen E.K."/>
            <person name="Saunders A.M."/>
            <person name="Kristiansen R."/>
            <person name="Stokholm-Bjerregaard M."/>
            <person name="Nielsen K.L."/>
            <person name="Nielsen P.H."/>
        </authorList>
    </citation>
    <scope>NUCLEOTIDE SEQUENCE [LARGE SCALE GENOMIC DNA]</scope>
    <source>
        <strain evidence="1 2">Run_B_J11</strain>
    </source>
</reference>
<dbReference type="Proteomes" id="UP000019184">
    <property type="component" value="Unassembled WGS sequence"/>
</dbReference>
<sequence>MIFGQKISERRLVQFYWPPPETDHAHYRERRRGWSGDIRSPHYISGGSFLLDFIQFRSRRDQGSRDFVLTEDETITVLEPDHFASTDALFGIVQVDPVGTGVGEEVAAILMMDGAMLTRQDAFRVLQDPVALRGATDADGTTVEYLGSFLARRESLVAGDSQFQGHDAVSVGRGAASTAPSGIHRNGSHGLLLFSLYRPCNCAKPDYT</sequence>
<accession>A0A7U7G7T5</accession>
<evidence type="ECO:0000313" key="2">
    <source>
        <dbReference type="Proteomes" id="UP000019184"/>
    </source>
</evidence>
<gene>
    <name evidence="1" type="ORF">BN874_1230037</name>
</gene>
<proteinExistence type="predicted"/>
<organism evidence="1 2">
    <name type="scientific">Candidatus Contendobacter odensis Run_B_J11</name>
    <dbReference type="NCBI Taxonomy" id="1400861"/>
    <lineage>
        <taxon>Bacteria</taxon>
        <taxon>Pseudomonadati</taxon>
        <taxon>Pseudomonadota</taxon>
        <taxon>Gammaproteobacteria</taxon>
        <taxon>Candidatus Competibacteraceae</taxon>
        <taxon>Candidatus Contendibacter</taxon>
    </lineage>
</organism>
<dbReference type="EMBL" id="CBTK010000028">
    <property type="protein sequence ID" value="CDH43527.1"/>
    <property type="molecule type" value="Genomic_DNA"/>
</dbReference>
<comment type="caution">
    <text evidence="1">The sequence shown here is derived from an EMBL/GenBank/DDBJ whole genome shotgun (WGS) entry which is preliminary data.</text>
</comment>
<keyword evidence="2" id="KW-1185">Reference proteome</keyword>
<dbReference type="AlphaFoldDB" id="A0A7U7G7T5"/>
<evidence type="ECO:0000313" key="1">
    <source>
        <dbReference type="EMBL" id="CDH43527.1"/>
    </source>
</evidence>